<protein>
    <recommendedName>
        <fullName evidence="2">(5-formylfuran-3-yl)methyl phosphate synthase</fullName>
        <ecNumber evidence="2">4.2.3.153</ecNumber>
    </recommendedName>
    <alternativeName>
        <fullName evidence="5">4-(hydroxymethyl)-2-furancarboxaldehyde-phosphate synthase</fullName>
    </alternativeName>
</protein>
<evidence type="ECO:0000256" key="7">
    <source>
        <dbReference type="PIRSR" id="PIRSR015957-1"/>
    </source>
</evidence>
<feature type="active site" description="Proton acceptor" evidence="7">
    <location>
        <position position="90"/>
    </location>
</feature>
<evidence type="ECO:0000256" key="5">
    <source>
        <dbReference type="ARBA" id="ARBA00032523"/>
    </source>
</evidence>
<evidence type="ECO:0000313" key="8">
    <source>
        <dbReference type="EMBL" id="MBB3972234.1"/>
    </source>
</evidence>
<keyword evidence="9" id="KW-1185">Reference proteome</keyword>
<evidence type="ECO:0000313" key="9">
    <source>
        <dbReference type="Proteomes" id="UP000528964"/>
    </source>
</evidence>
<sequence length="231" mass="23793">MTGLLASVATLDEMELVRAGGADIVDLKNPAQGALGAWETPELTAAVERWRTWMGPKPALSATIGDQPMAPELVRAAAERVAATGVPMVKLGLFAGDVAGCLAALRPLAERAQLIAVFFADRASDFGLLPRIAAAGFRGAMLDTADKSAGGLRAHLSEPDLRRFVGAARGLGLLTGLAGSLKSDDVAPLAAIGPDYLGFRGALCEGGRTGRLHPAAMTSIRQALAESRQAA</sequence>
<organism evidence="8 9">
    <name type="scientific">Hansschlegelia beijingensis</name>
    <dbReference type="NCBI Taxonomy" id="1133344"/>
    <lineage>
        <taxon>Bacteria</taxon>
        <taxon>Pseudomonadati</taxon>
        <taxon>Pseudomonadota</taxon>
        <taxon>Alphaproteobacteria</taxon>
        <taxon>Hyphomicrobiales</taxon>
        <taxon>Methylopilaceae</taxon>
        <taxon>Hansschlegelia</taxon>
    </lineage>
</organism>
<dbReference type="RefSeq" id="WP_183394032.1">
    <property type="nucleotide sequence ID" value="NZ_JACIDR010000001.1"/>
</dbReference>
<evidence type="ECO:0000256" key="3">
    <source>
        <dbReference type="ARBA" id="ARBA00023239"/>
    </source>
</evidence>
<keyword evidence="4" id="KW-0704">Schiff base</keyword>
<dbReference type="AlphaFoldDB" id="A0A7W6CXS1"/>
<dbReference type="Pfam" id="PF04476">
    <property type="entry name" value="4HFCP_synth"/>
    <property type="match status" value="1"/>
</dbReference>
<dbReference type="GO" id="GO:0016829">
    <property type="term" value="F:lyase activity"/>
    <property type="evidence" value="ECO:0007669"/>
    <property type="project" value="UniProtKB-KW"/>
</dbReference>
<dbReference type="EMBL" id="JACIDR010000001">
    <property type="protein sequence ID" value="MBB3972234.1"/>
    <property type="molecule type" value="Genomic_DNA"/>
</dbReference>
<comment type="function">
    <text evidence="1">Catalyzes the formation of 4-(hydroxymethyl)-2-furancarboxaldehyde phosphate (4-HFC-P) from two molecules of glyceraldehyde-3-P (GA-3-P).</text>
</comment>
<keyword evidence="3" id="KW-0456">Lyase</keyword>
<reference evidence="8 9" key="1">
    <citation type="submission" date="2020-08" db="EMBL/GenBank/DDBJ databases">
        <title>Genomic Encyclopedia of Type Strains, Phase IV (KMG-IV): sequencing the most valuable type-strain genomes for metagenomic binning, comparative biology and taxonomic classification.</title>
        <authorList>
            <person name="Goeker M."/>
        </authorList>
    </citation>
    <scope>NUCLEOTIDE SEQUENCE [LARGE SCALE GENOMIC DNA]</scope>
    <source>
        <strain evidence="8 9">DSM 25481</strain>
    </source>
</reference>
<dbReference type="InterPro" id="IPR007565">
    <property type="entry name" value="4HFCP_synth"/>
</dbReference>
<dbReference type="PIRSF" id="PIRSF015957">
    <property type="entry name" value="UCP015957"/>
    <property type="match status" value="1"/>
</dbReference>
<gene>
    <name evidence="8" type="ORF">GGR24_000867</name>
</gene>
<evidence type="ECO:0000256" key="6">
    <source>
        <dbReference type="ARBA" id="ARBA00047628"/>
    </source>
</evidence>
<feature type="active site" description="Schiff-base intermediate with substrate" evidence="7">
    <location>
        <position position="28"/>
    </location>
</feature>
<evidence type="ECO:0000256" key="4">
    <source>
        <dbReference type="ARBA" id="ARBA00023270"/>
    </source>
</evidence>
<proteinExistence type="predicted"/>
<dbReference type="EC" id="4.2.3.153" evidence="2"/>
<accession>A0A7W6CXS1</accession>
<evidence type="ECO:0000256" key="2">
    <source>
        <dbReference type="ARBA" id="ARBA00012553"/>
    </source>
</evidence>
<evidence type="ECO:0000256" key="1">
    <source>
        <dbReference type="ARBA" id="ARBA00003810"/>
    </source>
</evidence>
<comment type="caution">
    <text evidence="8">The sequence shown here is derived from an EMBL/GenBank/DDBJ whole genome shotgun (WGS) entry which is preliminary data.</text>
</comment>
<name>A0A7W6CXS1_9HYPH</name>
<comment type="catalytic activity">
    <reaction evidence="6">
        <text>2 D-glyceraldehyde 3-phosphate = 4-(hydroxymethyl)-2-furancarboxaldehyde phosphate + phosphate + 2 H2O</text>
        <dbReference type="Rhea" id="RHEA:43536"/>
        <dbReference type="ChEBI" id="CHEBI:15377"/>
        <dbReference type="ChEBI" id="CHEBI:43474"/>
        <dbReference type="ChEBI" id="CHEBI:59776"/>
        <dbReference type="ChEBI" id="CHEBI:83407"/>
        <dbReference type="EC" id="4.2.3.153"/>
    </reaction>
</comment>
<dbReference type="Proteomes" id="UP000528964">
    <property type="component" value="Unassembled WGS sequence"/>
</dbReference>